<proteinExistence type="predicted"/>
<evidence type="ECO:0000313" key="3">
    <source>
        <dbReference type="Proteomes" id="UP000215441"/>
    </source>
</evidence>
<protein>
    <recommendedName>
        <fullName evidence="4">2'-5' RNA ligase</fullName>
    </recommendedName>
</protein>
<sequence length="195" mass="22042">MSQLHDLYYFLFPTPLAAETAKRLLQRLQGPCGAGRGEPMSLDRLHITLHYLGRFLNSIPREVIDLALAAGSAMDYEPFGVRLDVLQSRGGFEKGTFGTVELAPQAGAARELRGFQHALGNTMRRMGFAETQIRSHFHPHMTLHYKHERIDPMVVAPVAWTVTQFALVDSLYGLSRHDVLARWSLQARQQAFLDW</sequence>
<dbReference type="AlphaFoldDB" id="A0A235EHY9"/>
<organism evidence="2 3">
    <name type="scientific">Acidovorax kalamii</name>
    <dbReference type="NCBI Taxonomy" id="2004485"/>
    <lineage>
        <taxon>Bacteria</taxon>
        <taxon>Pseudomonadati</taxon>
        <taxon>Pseudomonadota</taxon>
        <taxon>Betaproteobacteria</taxon>
        <taxon>Burkholderiales</taxon>
        <taxon>Comamonadaceae</taxon>
        <taxon>Acidovorax</taxon>
    </lineage>
</organism>
<dbReference type="Pfam" id="PF13563">
    <property type="entry name" value="2_5_RNA_ligase2"/>
    <property type="match status" value="1"/>
</dbReference>
<dbReference type="PANTHER" id="PTHR35561">
    <property type="entry name" value="RNA 2',3'-CYCLIC PHOSPHODIESTERASE"/>
    <property type="match status" value="1"/>
</dbReference>
<keyword evidence="1" id="KW-0378">Hydrolase</keyword>
<dbReference type="Proteomes" id="UP000215441">
    <property type="component" value="Unassembled WGS sequence"/>
</dbReference>
<reference evidence="2 3" key="1">
    <citation type="submission" date="2017-07" db="EMBL/GenBank/DDBJ databases">
        <title>Acidovorax KNDSW TSA 6 genome sequence and assembly.</title>
        <authorList>
            <person name="Mayilraj S."/>
        </authorList>
    </citation>
    <scope>NUCLEOTIDE SEQUENCE [LARGE SCALE GENOMIC DNA]</scope>
    <source>
        <strain evidence="2 3">KNDSW-TSA6</strain>
    </source>
</reference>
<dbReference type="RefSeq" id="WP_094290863.1">
    <property type="nucleotide sequence ID" value="NZ_NOIG01000011.1"/>
</dbReference>
<evidence type="ECO:0000256" key="1">
    <source>
        <dbReference type="ARBA" id="ARBA00022801"/>
    </source>
</evidence>
<dbReference type="InterPro" id="IPR009097">
    <property type="entry name" value="Cyclic_Pdiesterase"/>
</dbReference>
<comment type="caution">
    <text evidence="2">The sequence shown here is derived from an EMBL/GenBank/DDBJ whole genome shotgun (WGS) entry which is preliminary data.</text>
</comment>
<keyword evidence="3" id="KW-1185">Reference proteome</keyword>
<dbReference type="PANTHER" id="PTHR35561:SF1">
    <property type="entry name" value="RNA 2',3'-CYCLIC PHOSPHODIESTERASE"/>
    <property type="match status" value="1"/>
</dbReference>
<name>A0A235EHY9_9BURK</name>
<accession>A0A235EHY9</accession>
<dbReference type="OrthoDB" id="7061261at2"/>
<dbReference type="GO" id="GO:0004113">
    <property type="term" value="F:2',3'-cyclic-nucleotide 3'-phosphodiesterase activity"/>
    <property type="evidence" value="ECO:0007669"/>
    <property type="project" value="InterPro"/>
</dbReference>
<dbReference type="SUPFAM" id="SSF55144">
    <property type="entry name" value="LigT-like"/>
    <property type="match status" value="1"/>
</dbReference>
<evidence type="ECO:0000313" key="2">
    <source>
        <dbReference type="EMBL" id="OYD48624.1"/>
    </source>
</evidence>
<gene>
    <name evidence="2" type="ORF">CBY09_17455</name>
</gene>
<evidence type="ECO:0008006" key="4">
    <source>
        <dbReference type="Google" id="ProtNLM"/>
    </source>
</evidence>
<dbReference type="GO" id="GO:0008664">
    <property type="term" value="F:RNA 2',3'-cyclic 3'-phosphodiesterase activity"/>
    <property type="evidence" value="ECO:0007669"/>
    <property type="project" value="InterPro"/>
</dbReference>
<dbReference type="Gene3D" id="3.90.1140.10">
    <property type="entry name" value="Cyclic phosphodiesterase"/>
    <property type="match status" value="1"/>
</dbReference>
<dbReference type="EMBL" id="NOIG01000011">
    <property type="protein sequence ID" value="OYD48624.1"/>
    <property type="molecule type" value="Genomic_DNA"/>
</dbReference>
<dbReference type="InterPro" id="IPR004175">
    <property type="entry name" value="RNA_CPDase"/>
</dbReference>